<dbReference type="SUPFAM" id="SSF48230">
    <property type="entry name" value="Chondroitin AC/alginate lyase"/>
    <property type="match status" value="1"/>
</dbReference>
<keyword evidence="5" id="KW-0479">Metal-binding</keyword>
<evidence type="ECO:0000256" key="5">
    <source>
        <dbReference type="PIRSR" id="PIRSR034515-3"/>
    </source>
</evidence>
<evidence type="ECO:0000256" key="1">
    <source>
        <dbReference type="ARBA" id="ARBA00006699"/>
    </source>
</evidence>
<evidence type="ECO:0000256" key="4">
    <source>
        <dbReference type="PIRSR" id="PIRSR034515-2"/>
    </source>
</evidence>
<dbReference type="SUPFAM" id="SSF49785">
    <property type="entry name" value="Galactose-binding domain-like"/>
    <property type="match status" value="1"/>
</dbReference>
<keyword evidence="5" id="KW-0106">Calcium</keyword>
<feature type="active site" description="Proton acceptor" evidence="3">
    <location>
        <position position="341"/>
    </location>
</feature>
<evidence type="ECO:0000313" key="9">
    <source>
        <dbReference type="EMBL" id="QNM15141.1"/>
    </source>
</evidence>
<dbReference type="KEGG" id="fho:H9Q81_09550"/>
<dbReference type="GO" id="GO:0005576">
    <property type="term" value="C:extracellular region"/>
    <property type="evidence" value="ECO:0007669"/>
    <property type="project" value="InterPro"/>
</dbReference>
<protein>
    <recommendedName>
        <fullName evidence="11">Chondroitin ABC lyase</fullName>
    </recommendedName>
</protein>
<feature type="active site" description="Proton donor" evidence="3">
    <location>
        <position position="458"/>
    </location>
</feature>
<reference evidence="9 10" key="1">
    <citation type="submission" date="2020-08" db="EMBL/GenBank/DDBJ databases">
        <authorList>
            <person name="Liu C."/>
            <person name="Sun Q."/>
        </authorList>
    </citation>
    <scope>NUCLEOTIDE SEQUENCE [LARGE SCALE GENOMIC DNA]</scope>
    <source>
        <strain evidence="9 10">NSJ-57</strain>
    </source>
</reference>
<keyword evidence="2" id="KW-0456">Lyase</keyword>
<feature type="binding site" evidence="5">
    <location>
        <position position="164"/>
    </location>
    <ligand>
        <name>Ca(2+)</name>
        <dbReference type="ChEBI" id="CHEBI:29108"/>
    </ligand>
</feature>
<evidence type="ECO:0000259" key="7">
    <source>
        <dbReference type="Pfam" id="PF09092"/>
    </source>
</evidence>
<dbReference type="GO" id="GO:0034000">
    <property type="term" value="F:chondroitin-sulfate-ABC endolyase activity"/>
    <property type="evidence" value="ECO:0007669"/>
    <property type="project" value="InterPro"/>
</dbReference>
<dbReference type="PANTHER" id="PTHR37322:SF3">
    <property type="entry name" value="CHONDROITIN SULFATE ABC EXOLYASE"/>
    <property type="match status" value="1"/>
</dbReference>
<name>A0A7G9GWF9_9FUSO</name>
<evidence type="ECO:0000313" key="10">
    <source>
        <dbReference type="Proteomes" id="UP000515913"/>
    </source>
</evidence>
<dbReference type="RefSeq" id="WP_101473743.1">
    <property type="nucleotide sequence ID" value="NZ_CP060637.1"/>
</dbReference>
<dbReference type="Gene3D" id="2.60.220.10">
    <property type="entry name" value="Polysaccharide lyase family 8-like, C-terminal"/>
    <property type="match status" value="1"/>
</dbReference>
<dbReference type="GO" id="GO:0046872">
    <property type="term" value="F:metal ion binding"/>
    <property type="evidence" value="ECO:0007669"/>
    <property type="project" value="UniProtKB-KW"/>
</dbReference>
<proteinExistence type="inferred from homology"/>
<sequence>MLKKFKNLQKILFLWSICATSSFGIYQFENGIPENFTTSNTSKLILENNIVKDGKQSLKWQFKKGDKLNIKKDIDYKPFVKKQKEKSRVSYAMWIYNKTPINDKLKVEFKKDNNVKSFFEVNLNFVGWRTMWVQFDRDMQGTPEVGMNNIEFTAPNVDGEIIIDQIIPTILIDPRHNARDEQVNFINIDADNAPNAHWMALYKNYNQIKSNDTVASITTNQIEGLKTIENKLLKDILKNVAVNDQIIAEKNKQLSLYKQMFLTTPQVVEVYDKQLKKENLEKMNFLQLQDFGIFMRELAYMYNSTDNPTYQKQIYDMFIDGLNYMYSQGWTKGSSQGTIHHLGYTIRELYQSILLMKQPLLKNQQLQKAKDMVSWYSALGIIYTPDNEIKGVNIDVLNTMLPGILTAIMLNENPSVAAKQLEVFNHYLTTGIMYCPGLVGGFKDDGSVFHHMQNYPAYAKGAFEGLTPIIYYIGNTPFALDENAFNKVKKSLLMMRIYSNKYNWLLTLSGRHPNGKFKIPVDSFGYAAFGLKNGIDKDLAQAYLRLATKSKFKEISDNYKAENSPNGSWTMNMGSLQLHRRDNWLVGAKGFSRYLVGNETYKKNNLFGRYMSYGTVEILQGSLEKSGFVQEGWDWNHYPGTTAISLPFDKLKSSIAQVDVFSGVEEMLLSDETYSGGNSLNNNGMFAMKLHENPKYNGSHRARKSVFFFDNKVVLIGTNIINNDKQNETHTTLFQNFLPNKTIKAESKSINNPTVIVDSQNNMYKIKEGNIVYKKGMQNSLDQNVGTPTKNNYELAYINHGTSPENESYEYSILIKGNKKQQEEFKNNNYYNVVQKDYNAHIVEDNISKMRGYALFEPISLKDKYINKVDTPSMVLLQPQKDKIELSFVDPDLRLYEGIDFTQYTKDGAMKEVSIYSRPWNKNDSIAHTSTLIINGKYKVNPNENVKVEYENNNTVLKITTKYATPVKITLSK</sequence>
<dbReference type="InterPro" id="IPR015177">
    <property type="entry name" value="Lyase_catalyt"/>
</dbReference>
<dbReference type="SUPFAM" id="SSF74650">
    <property type="entry name" value="Galactose mutarotase-like"/>
    <property type="match status" value="1"/>
</dbReference>
<comment type="similarity">
    <text evidence="1">Belongs to the polysaccharide lyase 8 family.</text>
</comment>
<organism evidence="9 10">
    <name type="scientific">Fusobacterium hominis</name>
    <dbReference type="NCBI Taxonomy" id="2764326"/>
    <lineage>
        <taxon>Bacteria</taxon>
        <taxon>Fusobacteriati</taxon>
        <taxon>Fusobacteriota</taxon>
        <taxon>Fusobacteriia</taxon>
        <taxon>Fusobacteriales</taxon>
        <taxon>Fusobacteriaceae</taxon>
        <taxon>Fusobacterium</taxon>
    </lineage>
</organism>
<feature type="site" description="Important for catalytic activity against all substrates" evidence="4">
    <location>
        <position position="175"/>
    </location>
</feature>
<accession>A0A7G9GWF9</accession>
<dbReference type="InterPro" id="IPR011013">
    <property type="entry name" value="Gal_mutarotase_sf_dom"/>
</dbReference>
<dbReference type="GO" id="GO:0030246">
    <property type="term" value="F:carbohydrate binding"/>
    <property type="evidence" value="ECO:0007669"/>
    <property type="project" value="InterPro"/>
</dbReference>
<dbReference type="Pfam" id="PF09092">
    <property type="entry name" value="Lyase_N"/>
    <property type="match status" value="1"/>
</dbReference>
<feature type="domain" description="Lyase N-terminal" evidence="7">
    <location>
        <begin position="25"/>
        <end position="184"/>
    </location>
</feature>
<dbReference type="InterPro" id="IPR008979">
    <property type="entry name" value="Galactose-bd-like_sf"/>
</dbReference>
<dbReference type="Proteomes" id="UP000515913">
    <property type="component" value="Chromosome"/>
</dbReference>
<dbReference type="InterPro" id="IPR008929">
    <property type="entry name" value="Chondroitin_lyas"/>
</dbReference>
<feature type="binding site" evidence="5">
    <location>
        <position position="29"/>
    </location>
    <ligand>
        <name>Ca(2+)</name>
        <dbReference type="ChEBI" id="CHEBI:29108"/>
    </ligand>
</feature>
<feature type="domain" description="Polysaccharide lyase family 8 central" evidence="6">
    <location>
        <begin position="578"/>
        <end position="814"/>
    </location>
</feature>
<feature type="active site" description="Proton acceptor" evidence="3">
    <location>
        <position position="451"/>
    </location>
</feature>
<dbReference type="Pfam" id="PF02278">
    <property type="entry name" value="Lyase_8"/>
    <property type="match status" value="1"/>
</dbReference>
<keyword evidence="10" id="KW-1185">Reference proteome</keyword>
<dbReference type="InterPro" id="IPR024200">
    <property type="entry name" value="Chondroitinase_ABC_I"/>
</dbReference>
<dbReference type="GO" id="GO:0042597">
    <property type="term" value="C:periplasmic space"/>
    <property type="evidence" value="ECO:0007669"/>
    <property type="project" value="TreeGrafter"/>
</dbReference>
<dbReference type="PANTHER" id="PTHR37322">
    <property type="match status" value="1"/>
</dbReference>
<dbReference type="InterPro" id="IPR015176">
    <property type="entry name" value="Lyase_N"/>
</dbReference>
<dbReference type="GO" id="GO:0006027">
    <property type="term" value="P:glycosaminoglycan catabolic process"/>
    <property type="evidence" value="ECO:0007669"/>
    <property type="project" value="InterPro"/>
</dbReference>
<dbReference type="Pfam" id="PF09093">
    <property type="entry name" value="Lyase_catalyt"/>
    <property type="match status" value="1"/>
</dbReference>
<dbReference type="Gene3D" id="2.60.120.430">
    <property type="entry name" value="Galactose-binding lectin"/>
    <property type="match status" value="1"/>
</dbReference>
<gene>
    <name evidence="9" type="ORF">H9Q81_09550</name>
</gene>
<feature type="site" description="Transition state stabilizer" evidence="4">
    <location>
        <position position="511"/>
    </location>
</feature>
<dbReference type="GO" id="GO:0005975">
    <property type="term" value="P:carbohydrate metabolic process"/>
    <property type="evidence" value="ECO:0007669"/>
    <property type="project" value="InterPro"/>
</dbReference>
<feature type="site" description="Important for catalytic activity against dermatan sulfate substrate" evidence="4">
    <location>
        <position position="340"/>
    </location>
</feature>
<dbReference type="InterPro" id="IPR003159">
    <property type="entry name" value="Lyase_8_central_dom"/>
</dbReference>
<dbReference type="PIRSF" id="PIRSF034515">
    <property type="entry name" value="Chondroitinase"/>
    <property type="match status" value="1"/>
</dbReference>
<dbReference type="Gene3D" id="1.50.10.100">
    <property type="entry name" value="Chondroitin AC/alginate lyase"/>
    <property type="match status" value="1"/>
</dbReference>
<dbReference type="SUPFAM" id="SSF49863">
    <property type="entry name" value="Hyaluronate lyase-like, C-terminal domain"/>
    <property type="match status" value="1"/>
</dbReference>
<dbReference type="Gene3D" id="2.70.98.10">
    <property type="match status" value="1"/>
</dbReference>
<evidence type="ECO:0000259" key="6">
    <source>
        <dbReference type="Pfam" id="PF02278"/>
    </source>
</evidence>
<dbReference type="InterPro" id="IPR014718">
    <property type="entry name" value="GH-type_carb-bd"/>
</dbReference>
<dbReference type="EMBL" id="CP060637">
    <property type="protein sequence ID" value="QNM15141.1"/>
    <property type="molecule type" value="Genomic_DNA"/>
</dbReference>
<dbReference type="AlphaFoldDB" id="A0A7G9GWF9"/>
<feature type="binding site" evidence="5">
    <location>
        <position position="53"/>
    </location>
    <ligand>
        <name>Ca(2+)</name>
        <dbReference type="ChEBI" id="CHEBI:29108"/>
    </ligand>
</feature>
<feature type="site" description="Important for catalytic activity against all substrates" evidence="4">
    <location>
        <position position="599"/>
    </location>
</feature>
<dbReference type="InterPro" id="IPR039174">
    <property type="entry name" value="Chondroitin_ABC_lyase"/>
</dbReference>
<evidence type="ECO:0000256" key="2">
    <source>
        <dbReference type="ARBA" id="ARBA00023239"/>
    </source>
</evidence>
<dbReference type="InterPro" id="IPR011071">
    <property type="entry name" value="Lyase_8-like_C"/>
</dbReference>
<evidence type="ECO:0008006" key="11">
    <source>
        <dbReference type="Google" id="ProtNLM"/>
    </source>
</evidence>
<evidence type="ECO:0000259" key="8">
    <source>
        <dbReference type="Pfam" id="PF09093"/>
    </source>
</evidence>
<feature type="domain" description="Lyase catalytic" evidence="8">
    <location>
        <begin position="217"/>
        <end position="550"/>
    </location>
</feature>
<evidence type="ECO:0000256" key="3">
    <source>
        <dbReference type="PIRSR" id="PIRSR034515-1"/>
    </source>
</evidence>